<dbReference type="InterPro" id="IPR025558">
    <property type="entry name" value="DUF4283"/>
</dbReference>
<dbReference type="EMBL" id="WHWC01000006">
    <property type="protein sequence ID" value="KAG8381199.1"/>
    <property type="molecule type" value="Genomic_DNA"/>
</dbReference>
<protein>
    <recommendedName>
        <fullName evidence="2">DUF4283 domain-containing protein</fullName>
    </recommendedName>
</protein>
<evidence type="ECO:0000259" key="2">
    <source>
        <dbReference type="Pfam" id="PF14111"/>
    </source>
</evidence>
<evidence type="ECO:0000256" key="1">
    <source>
        <dbReference type="SAM" id="MobiDB-lite"/>
    </source>
</evidence>
<keyword evidence="4" id="KW-1185">Reference proteome</keyword>
<feature type="domain" description="DUF4283" evidence="2">
    <location>
        <begin position="88"/>
        <end position="133"/>
    </location>
</feature>
<dbReference type="InterPro" id="IPR040256">
    <property type="entry name" value="At4g02000-like"/>
</dbReference>
<dbReference type="Pfam" id="PF14111">
    <property type="entry name" value="DUF4283"/>
    <property type="match status" value="1"/>
</dbReference>
<dbReference type="PANTHER" id="PTHR31286">
    <property type="entry name" value="GLYCINE-RICH CELL WALL STRUCTURAL PROTEIN 1.8-LIKE"/>
    <property type="match status" value="1"/>
</dbReference>
<comment type="caution">
    <text evidence="3">The sequence shown here is derived from an EMBL/GenBank/DDBJ whole genome shotgun (WGS) entry which is preliminary data.</text>
</comment>
<feature type="region of interest" description="Disordered" evidence="1">
    <location>
        <begin position="1"/>
        <end position="25"/>
    </location>
</feature>
<name>A0AAV6XLV5_9LAMI</name>
<feature type="region of interest" description="Disordered" evidence="1">
    <location>
        <begin position="243"/>
        <end position="262"/>
    </location>
</feature>
<feature type="region of interest" description="Disordered" evidence="1">
    <location>
        <begin position="273"/>
        <end position="309"/>
    </location>
</feature>
<dbReference type="AlphaFoldDB" id="A0AAV6XLV5"/>
<evidence type="ECO:0000313" key="4">
    <source>
        <dbReference type="Proteomes" id="UP000826271"/>
    </source>
</evidence>
<organism evidence="3 4">
    <name type="scientific">Buddleja alternifolia</name>
    <dbReference type="NCBI Taxonomy" id="168488"/>
    <lineage>
        <taxon>Eukaryota</taxon>
        <taxon>Viridiplantae</taxon>
        <taxon>Streptophyta</taxon>
        <taxon>Embryophyta</taxon>
        <taxon>Tracheophyta</taxon>
        <taxon>Spermatophyta</taxon>
        <taxon>Magnoliopsida</taxon>
        <taxon>eudicotyledons</taxon>
        <taxon>Gunneridae</taxon>
        <taxon>Pentapetalae</taxon>
        <taxon>asterids</taxon>
        <taxon>lamiids</taxon>
        <taxon>Lamiales</taxon>
        <taxon>Scrophulariaceae</taxon>
        <taxon>Buddlejeae</taxon>
        <taxon>Buddleja</taxon>
    </lineage>
</organism>
<accession>A0AAV6XLV5</accession>
<dbReference type="PANTHER" id="PTHR31286:SF179">
    <property type="entry name" value="RNASE H TYPE-1 DOMAIN-CONTAINING PROTEIN"/>
    <property type="match status" value="1"/>
</dbReference>
<dbReference type="Proteomes" id="UP000826271">
    <property type="component" value="Unassembled WGS sequence"/>
</dbReference>
<sequence length="383" mass="44103">MKPPLLTADHSGPAETTTANTENTSYAEKLRTNSLARDLAARNAKKAFIHGVDSKVIGTSAIFNGRKTIFLSKEEDDYMVAPFQYSLIGVLDHKHVWIRLFDPNDYARVWMKQTWYFDGFPMRVLKWSSNFDPIEESPIMPIWIKVFGLRPHWFHRQFLYHVASLIGKPLKLDEATTEIDNPVVARICVEINVLERLPSDIPIQIDGKTKFFKVQYEGIPEYCKICRHRGHSIATCYLNKENQGNQDDNDGDSPIKNFDNDLKQGEDLRVRLDKKRGKKPVIETSGASKDNQGEYIVSQDSQDSSKLVEKPSSDLIVRAILQRPQQESGDIEQSQDNTYLGVHERLHEKELELHENLEKSRKLKPNYQERHNLLSLIDNSKRD</sequence>
<reference evidence="3" key="1">
    <citation type="submission" date="2019-10" db="EMBL/GenBank/DDBJ databases">
        <authorList>
            <person name="Zhang R."/>
            <person name="Pan Y."/>
            <person name="Wang J."/>
            <person name="Ma R."/>
            <person name="Yu S."/>
        </authorList>
    </citation>
    <scope>NUCLEOTIDE SEQUENCE</scope>
    <source>
        <strain evidence="3">LA-IB0</strain>
        <tissue evidence="3">Leaf</tissue>
    </source>
</reference>
<evidence type="ECO:0000313" key="3">
    <source>
        <dbReference type="EMBL" id="KAG8381199.1"/>
    </source>
</evidence>
<feature type="compositionally biased region" description="Low complexity" evidence="1">
    <location>
        <begin position="14"/>
        <end position="24"/>
    </location>
</feature>
<gene>
    <name evidence="3" type="ORF">BUALT_Bualt06G0097400</name>
</gene>
<proteinExistence type="predicted"/>